<organism evidence="1 2">
    <name type="scientific">Batillaria attramentaria</name>
    <dbReference type="NCBI Taxonomy" id="370345"/>
    <lineage>
        <taxon>Eukaryota</taxon>
        <taxon>Metazoa</taxon>
        <taxon>Spiralia</taxon>
        <taxon>Lophotrochozoa</taxon>
        <taxon>Mollusca</taxon>
        <taxon>Gastropoda</taxon>
        <taxon>Caenogastropoda</taxon>
        <taxon>Sorbeoconcha</taxon>
        <taxon>Cerithioidea</taxon>
        <taxon>Batillariidae</taxon>
        <taxon>Batillaria</taxon>
    </lineage>
</organism>
<dbReference type="Proteomes" id="UP001519460">
    <property type="component" value="Unassembled WGS sequence"/>
</dbReference>
<evidence type="ECO:0000313" key="2">
    <source>
        <dbReference type="Proteomes" id="UP001519460"/>
    </source>
</evidence>
<dbReference type="AlphaFoldDB" id="A0ABD0JJK1"/>
<accession>A0ABD0JJK1</accession>
<name>A0ABD0JJK1_9CAEN</name>
<dbReference type="EMBL" id="JACVVK020000414">
    <property type="protein sequence ID" value="KAK7475119.1"/>
    <property type="molecule type" value="Genomic_DNA"/>
</dbReference>
<comment type="caution">
    <text evidence="1">The sequence shown here is derived from an EMBL/GenBank/DDBJ whole genome shotgun (WGS) entry which is preliminary data.</text>
</comment>
<evidence type="ECO:0000313" key="1">
    <source>
        <dbReference type="EMBL" id="KAK7475119.1"/>
    </source>
</evidence>
<reference evidence="1 2" key="1">
    <citation type="journal article" date="2023" name="Sci. Data">
        <title>Genome assembly of the Korean intertidal mud-creeper Batillaria attramentaria.</title>
        <authorList>
            <person name="Patra A.K."/>
            <person name="Ho P.T."/>
            <person name="Jun S."/>
            <person name="Lee S.J."/>
            <person name="Kim Y."/>
            <person name="Won Y.J."/>
        </authorList>
    </citation>
    <scope>NUCLEOTIDE SEQUENCE [LARGE SCALE GENOMIC DNA]</scope>
    <source>
        <strain evidence="1">Wonlab-2016</strain>
    </source>
</reference>
<protein>
    <submittedName>
        <fullName evidence="1">Uncharacterized protein</fullName>
    </submittedName>
</protein>
<proteinExistence type="predicted"/>
<sequence>MLWPNDRICPKQIHTVVQAKTLRQLYSSPGADRHARPSVFMDLARRDQIQTAISLAVVLPHPLPTGGLFVRMWKYFARLRNLTPAAGPYELMRTQLETETDCRPVLIFAKGDATLTAGRVIPIYCPLLGICRASKDGFHRARQVVTLHRPCG</sequence>
<gene>
    <name evidence="1" type="ORF">BaRGS_00033611</name>
</gene>
<keyword evidence="2" id="KW-1185">Reference proteome</keyword>